<organism evidence="2 3">
    <name type="scientific">Chiloscyllium punctatum</name>
    <name type="common">Brownbanded bambooshark</name>
    <name type="synonym">Hemiscyllium punctatum</name>
    <dbReference type="NCBI Taxonomy" id="137246"/>
    <lineage>
        <taxon>Eukaryota</taxon>
        <taxon>Metazoa</taxon>
        <taxon>Chordata</taxon>
        <taxon>Craniata</taxon>
        <taxon>Vertebrata</taxon>
        <taxon>Chondrichthyes</taxon>
        <taxon>Elasmobranchii</taxon>
        <taxon>Galeomorphii</taxon>
        <taxon>Galeoidea</taxon>
        <taxon>Orectolobiformes</taxon>
        <taxon>Hemiscylliidae</taxon>
        <taxon>Chiloscyllium</taxon>
    </lineage>
</organism>
<reference evidence="2 3" key="1">
    <citation type="journal article" date="2018" name="Nat. Ecol. Evol.">
        <title>Shark genomes provide insights into elasmobranch evolution and the origin of vertebrates.</title>
        <authorList>
            <person name="Hara Y"/>
            <person name="Yamaguchi K"/>
            <person name="Onimaru K"/>
            <person name="Kadota M"/>
            <person name="Koyanagi M"/>
            <person name="Keeley SD"/>
            <person name="Tatsumi K"/>
            <person name="Tanaka K"/>
            <person name="Motone F"/>
            <person name="Kageyama Y"/>
            <person name="Nozu R"/>
            <person name="Adachi N"/>
            <person name="Nishimura O"/>
            <person name="Nakagawa R"/>
            <person name="Tanegashima C"/>
            <person name="Kiyatake I"/>
            <person name="Matsumoto R"/>
            <person name="Murakumo K"/>
            <person name="Nishida K"/>
            <person name="Terakita A"/>
            <person name="Kuratani S"/>
            <person name="Sato K"/>
            <person name="Hyodo S Kuraku.S."/>
        </authorList>
    </citation>
    <scope>NUCLEOTIDE SEQUENCE [LARGE SCALE GENOMIC DNA]</scope>
</reference>
<evidence type="ECO:0000313" key="2">
    <source>
        <dbReference type="EMBL" id="GCC36265.1"/>
    </source>
</evidence>
<evidence type="ECO:0000313" key="3">
    <source>
        <dbReference type="Proteomes" id="UP000287033"/>
    </source>
</evidence>
<comment type="caution">
    <text evidence="2">The sequence shown here is derived from an EMBL/GenBank/DDBJ whole genome shotgun (WGS) entry which is preliminary data.</text>
</comment>
<accession>A0A401T0W9</accession>
<keyword evidence="3" id="KW-1185">Reference proteome</keyword>
<protein>
    <submittedName>
        <fullName evidence="2">Uncharacterized protein</fullName>
    </submittedName>
</protein>
<dbReference type="EMBL" id="BEZZ01000803">
    <property type="protein sequence ID" value="GCC36265.1"/>
    <property type="molecule type" value="Genomic_DNA"/>
</dbReference>
<evidence type="ECO:0000256" key="1">
    <source>
        <dbReference type="SAM" id="MobiDB-lite"/>
    </source>
</evidence>
<sequence>MRDSARGRGSSTNHNKRSRPYGRVTQRRRRAAFRLHVDSLLKAVFVGKAAPPQRGAGSWSSDPLTTTRALLFIQ</sequence>
<proteinExistence type="predicted"/>
<gene>
    <name evidence="2" type="ORF">chiPu_0014758</name>
</gene>
<name>A0A401T0W9_CHIPU</name>
<feature type="region of interest" description="Disordered" evidence="1">
    <location>
        <begin position="1"/>
        <end position="27"/>
    </location>
</feature>
<dbReference type="Proteomes" id="UP000287033">
    <property type="component" value="Unassembled WGS sequence"/>
</dbReference>
<feature type="compositionally biased region" description="Basic residues" evidence="1">
    <location>
        <begin position="14"/>
        <end position="27"/>
    </location>
</feature>
<dbReference type="AlphaFoldDB" id="A0A401T0W9"/>